<evidence type="ECO:0000313" key="2">
    <source>
        <dbReference type="EMBL" id="RDX43993.1"/>
    </source>
</evidence>
<dbReference type="SUPFAM" id="SSF53474">
    <property type="entry name" value="alpha/beta-Hydrolases"/>
    <property type="match status" value="1"/>
</dbReference>
<dbReference type="AlphaFoldDB" id="A0A371CUM4"/>
<dbReference type="PANTHER" id="PTHR47381:SF3">
    <property type="entry name" value="ALPHA_BETA-HYDROLASES SUPERFAMILY PROTEIN"/>
    <property type="match status" value="1"/>
</dbReference>
<feature type="compositionally biased region" description="Acidic residues" evidence="1">
    <location>
        <begin position="20"/>
        <end position="31"/>
    </location>
</feature>
<dbReference type="OrthoDB" id="2152248at2759"/>
<proteinExistence type="predicted"/>
<dbReference type="STRING" id="139420.A0A371CUM4"/>
<sequence>MKKQTLNVAGLSVNVFSLEEPGEDGDGDEEQQDGRQETKEKKKKPVAVMFLLHGRMSKAEHMEYVAKAFLDEVHQRRKAAAGAATPEGEREEVMDLWIVTFDHRNHGSRIVDGQANSAWSDNPSKRNDNHAIDMYAIQTGTAQDVSALIDFLPWYLFPNEERVVKEWIVSGISLGGHSTWIALKNDPRLKVGIPIIGCPDYLALIVPRAEASSIPIEPPYFPKTFVEYVKTHDPAGAGAAGAFWGKKILVVAGREDEVVPWAASERFVGELDVGGRG</sequence>
<dbReference type="Proteomes" id="UP000256964">
    <property type="component" value="Unassembled WGS sequence"/>
</dbReference>
<name>A0A371CUM4_9APHY</name>
<gene>
    <name evidence="2" type="ORF">OH76DRAFT_1487426</name>
</gene>
<evidence type="ECO:0008006" key="4">
    <source>
        <dbReference type="Google" id="ProtNLM"/>
    </source>
</evidence>
<evidence type="ECO:0000256" key="1">
    <source>
        <dbReference type="SAM" id="MobiDB-lite"/>
    </source>
</evidence>
<dbReference type="InterPro" id="IPR029058">
    <property type="entry name" value="AB_hydrolase_fold"/>
</dbReference>
<reference evidence="2 3" key="1">
    <citation type="journal article" date="2018" name="Biotechnol. Biofuels">
        <title>Integrative visual omics of the white-rot fungus Polyporus brumalis exposes the biotechnological potential of its oxidative enzymes for delignifying raw plant biomass.</title>
        <authorList>
            <person name="Miyauchi S."/>
            <person name="Rancon A."/>
            <person name="Drula E."/>
            <person name="Hage H."/>
            <person name="Chaduli D."/>
            <person name="Favel A."/>
            <person name="Grisel S."/>
            <person name="Henrissat B."/>
            <person name="Herpoel-Gimbert I."/>
            <person name="Ruiz-Duenas F.J."/>
            <person name="Chevret D."/>
            <person name="Hainaut M."/>
            <person name="Lin J."/>
            <person name="Wang M."/>
            <person name="Pangilinan J."/>
            <person name="Lipzen A."/>
            <person name="Lesage-Meessen L."/>
            <person name="Navarro D."/>
            <person name="Riley R."/>
            <person name="Grigoriev I.V."/>
            <person name="Zhou S."/>
            <person name="Raouche S."/>
            <person name="Rosso M.N."/>
        </authorList>
    </citation>
    <scope>NUCLEOTIDE SEQUENCE [LARGE SCALE GENOMIC DNA]</scope>
    <source>
        <strain evidence="2 3">BRFM 1820</strain>
    </source>
</reference>
<organism evidence="2 3">
    <name type="scientific">Lentinus brumalis</name>
    <dbReference type="NCBI Taxonomy" id="2498619"/>
    <lineage>
        <taxon>Eukaryota</taxon>
        <taxon>Fungi</taxon>
        <taxon>Dikarya</taxon>
        <taxon>Basidiomycota</taxon>
        <taxon>Agaricomycotina</taxon>
        <taxon>Agaricomycetes</taxon>
        <taxon>Polyporales</taxon>
        <taxon>Polyporaceae</taxon>
        <taxon>Lentinus</taxon>
    </lineage>
</organism>
<dbReference type="Gene3D" id="3.40.50.1820">
    <property type="entry name" value="alpha/beta hydrolase"/>
    <property type="match status" value="1"/>
</dbReference>
<protein>
    <recommendedName>
        <fullName evidence="4">Alpha/beta-hydrolase</fullName>
    </recommendedName>
</protein>
<dbReference type="PANTHER" id="PTHR47381">
    <property type="entry name" value="ALPHA/BETA-HYDROLASES SUPERFAMILY PROTEIN"/>
    <property type="match status" value="1"/>
</dbReference>
<feature type="region of interest" description="Disordered" evidence="1">
    <location>
        <begin position="1"/>
        <end position="42"/>
    </location>
</feature>
<keyword evidence="3" id="KW-1185">Reference proteome</keyword>
<evidence type="ECO:0000313" key="3">
    <source>
        <dbReference type="Proteomes" id="UP000256964"/>
    </source>
</evidence>
<accession>A0A371CUM4</accession>
<dbReference type="EMBL" id="KZ857456">
    <property type="protein sequence ID" value="RDX43993.1"/>
    <property type="molecule type" value="Genomic_DNA"/>
</dbReference>